<feature type="region of interest" description="Disordered" evidence="2">
    <location>
        <begin position="1"/>
        <end position="95"/>
    </location>
</feature>
<feature type="region of interest" description="Disordered" evidence="2">
    <location>
        <begin position="549"/>
        <end position="722"/>
    </location>
</feature>
<feature type="region of interest" description="Disordered" evidence="2">
    <location>
        <begin position="802"/>
        <end position="821"/>
    </location>
</feature>
<feature type="compositionally biased region" description="Basic and acidic residues" evidence="2">
    <location>
        <begin position="549"/>
        <end position="582"/>
    </location>
</feature>
<accession>A0A420HH06</accession>
<dbReference type="InterPro" id="IPR039301">
    <property type="entry name" value="Sip5/DA2"/>
</dbReference>
<feature type="compositionally biased region" description="Low complexity" evidence="2">
    <location>
        <begin position="589"/>
        <end position="602"/>
    </location>
</feature>
<protein>
    <submittedName>
        <fullName evidence="3">Protein sip5</fullName>
    </submittedName>
</protein>
<feature type="region of interest" description="Disordered" evidence="2">
    <location>
        <begin position="484"/>
        <end position="523"/>
    </location>
</feature>
<dbReference type="EMBL" id="MCBQ01019352">
    <property type="protein sequence ID" value="RKF56707.1"/>
    <property type="molecule type" value="Genomic_DNA"/>
</dbReference>
<dbReference type="PANTHER" id="PTHR31315">
    <property type="entry name" value="PROTEIN SIP5"/>
    <property type="match status" value="1"/>
</dbReference>
<dbReference type="AlphaFoldDB" id="A0A420HH06"/>
<evidence type="ECO:0000313" key="4">
    <source>
        <dbReference type="Proteomes" id="UP000283383"/>
    </source>
</evidence>
<reference evidence="3 4" key="1">
    <citation type="journal article" date="2018" name="BMC Genomics">
        <title>Comparative genome analyses reveal sequence features reflecting distinct modes of host-adaptation between dicot and monocot powdery mildew.</title>
        <authorList>
            <person name="Wu Y."/>
            <person name="Ma X."/>
            <person name="Pan Z."/>
            <person name="Kale S.D."/>
            <person name="Song Y."/>
            <person name="King H."/>
            <person name="Zhang Q."/>
            <person name="Presley C."/>
            <person name="Deng X."/>
            <person name="Wei C.I."/>
            <person name="Xiao S."/>
        </authorList>
    </citation>
    <scope>NUCLEOTIDE SEQUENCE [LARGE SCALE GENOMIC DNA]</scope>
    <source>
        <strain evidence="3">UMSG3</strain>
    </source>
</reference>
<feature type="compositionally biased region" description="Basic and acidic residues" evidence="2">
    <location>
        <begin position="67"/>
        <end position="95"/>
    </location>
</feature>
<dbReference type="GO" id="GO:0005737">
    <property type="term" value="C:cytoplasm"/>
    <property type="evidence" value="ECO:0007669"/>
    <property type="project" value="TreeGrafter"/>
</dbReference>
<feature type="compositionally biased region" description="Polar residues" evidence="2">
    <location>
        <begin position="25"/>
        <end position="48"/>
    </location>
</feature>
<comment type="caution">
    <text evidence="3">The sequence shown here is derived from an EMBL/GenBank/DDBJ whole genome shotgun (WGS) entry which is preliminary data.</text>
</comment>
<keyword evidence="4" id="KW-1185">Reference proteome</keyword>
<sequence>MGNNSTREARGPDLPPNHGNHEFSDTSCQPNSPGYRNNPHVHSQSGRGNRSDLFLLGAGSNTNISVPERRETKQEREARKFEKEKHARIKERERSMKEESVDGGFLVTMGVYTGIEDFNKAVVRQLIIERKIAPFWRGLNEYSESWTENQLIAAGRGLPIPAADEIPEKDLSQSALDGTLHHSVQKPLGSIDTISSNSNLVAPDTIAKHSTPEKLCPNTTSNSILNTFPSNQPSVLRSRSKTFASLTNTSQSLDSSDIVPQEIKLPYDPYVNGQPIEAILYKDAIDCPICFLSYPPYLNKTRCCDQPMCSECFVQIKRPYPHPPEQHYQPSSQVPQDSTAEAELLVCEPACCPYCQQPEFGVIYEPPSFRRGLAYVNVSNANASSDSTSSLFSDVANKSHSPPASMALHERRMTSISANASTVITTDRIRPDWATKLANARSQLARRSAAATALHTAAYLIGNGNTDTRSFNFRSSRLGRSLGVDSGNASGSTTQAHVGGNDNKNLPSDLVSQSHKESQRNDAIVRRNRIQDIEELMMMEAMRLSLATEEERKKKIEKENSKETKRKAKEDKKRERKEKKGIYEGVENPASGSALSLSLPGLGRRRDNSTTGAQIREATYDKSEATKTKGKEVDRRTASLSDSSPIELSPHNDSKSSSHHNSQKNRATDNGHLTAVDENNGSSLDYQDKESRSHKRSGTSSLASSFEASIPDSPQHSFNKYGASPNLDSLNFSQTNVVASSVGTQSVSEGNGGTESESLLNFQSLTAVVLDDDDPKIEKESSNILVESAHYSQDNLVSSAEEKGSKHMDTEIQDLSQPTDVDSKLNEVMIMQRENTDNLIP</sequence>
<feature type="compositionally biased region" description="Polar residues" evidence="2">
    <location>
        <begin position="487"/>
        <end position="513"/>
    </location>
</feature>
<proteinExistence type="inferred from homology"/>
<gene>
    <name evidence="3" type="ORF">GcM3_193002</name>
</gene>
<feature type="compositionally biased region" description="Basic and acidic residues" evidence="2">
    <location>
        <begin position="618"/>
        <end position="637"/>
    </location>
</feature>
<name>A0A420HH06_9PEZI</name>
<feature type="compositionally biased region" description="Polar residues" evidence="2">
    <location>
        <begin position="698"/>
        <end position="718"/>
    </location>
</feature>
<organism evidence="3 4">
    <name type="scientific">Golovinomyces cichoracearum</name>
    <dbReference type="NCBI Taxonomy" id="62708"/>
    <lineage>
        <taxon>Eukaryota</taxon>
        <taxon>Fungi</taxon>
        <taxon>Dikarya</taxon>
        <taxon>Ascomycota</taxon>
        <taxon>Pezizomycotina</taxon>
        <taxon>Leotiomycetes</taxon>
        <taxon>Erysiphales</taxon>
        <taxon>Erysiphaceae</taxon>
        <taxon>Golovinomyces</taxon>
    </lineage>
</organism>
<dbReference type="Proteomes" id="UP000283383">
    <property type="component" value="Unassembled WGS sequence"/>
</dbReference>
<dbReference type="STRING" id="62708.A0A420HH06"/>
<evidence type="ECO:0000313" key="3">
    <source>
        <dbReference type="EMBL" id="RKF56707.1"/>
    </source>
</evidence>
<comment type="similarity">
    <text evidence="1">Belongs to the SIP5 family.</text>
</comment>
<dbReference type="CDD" id="cd24139">
    <property type="entry name" value="SIP5-like"/>
    <property type="match status" value="1"/>
</dbReference>
<dbReference type="PANTHER" id="PTHR31315:SF1">
    <property type="entry name" value="PROTEIN SIP5"/>
    <property type="match status" value="1"/>
</dbReference>
<evidence type="ECO:0000256" key="1">
    <source>
        <dbReference type="ARBA" id="ARBA00010402"/>
    </source>
</evidence>
<evidence type="ECO:0000256" key="2">
    <source>
        <dbReference type="SAM" id="MobiDB-lite"/>
    </source>
</evidence>
<feature type="compositionally biased region" description="Basic and acidic residues" evidence="2">
    <location>
        <begin position="514"/>
        <end position="523"/>
    </location>
</feature>